<evidence type="ECO:0000313" key="2">
    <source>
        <dbReference type="EMBL" id="KAJ5215352.1"/>
    </source>
</evidence>
<dbReference type="PROSITE" id="PS50234">
    <property type="entry name" value="VWFA"/>
    <property type="match status" value="1"/>
</dbReference>
<keyword evidence="3" id="KW-1185">Reference proteome</keyword>
<protein>
    <recommendedName>
        <fullName evidence="1">VWFA domain-containing protein</fullName>
    </recommendedName>
</protein>
<reference evidence="2" key="2">
    <citation type="journal article" date="2023" name="IMA Fungus">
        <title>Comparative genomic study of the Penicillium genus elucidates a diverse pangenome and 15 lateral gene transfer events.</title>
        <authorList>
            <person name="Petersen C."/>
            <person name="Sorensen T."/>
            <person name="Nielsen M.R."/>
            <person name="Sondergaard T.E."/>
            <person name="Sorensen J.L."/>
            <person name="Fitzpatrick D.A."/>
            <person name="Frisvad J.C."/>
            <person name="Nielsen K.L."/>
        </authorList>
    </citation>
    <scope>NUCLEOTIDE SEQUENCE</scope>
    <source>
        <strain evidence="2">IBT 15544</strain>
    </source>
</reference>
<dbReference type="Gene3D" id="3.40.50.410">
    <property type="entry name" value="von Willebrand factor, type A domain"/>
    <property type="match status" value="1"/>
</dbReference>
<name>A0A9W9N8T4_9EURO</name>
<evidence type="ECO:0000313" key="3">
    <source>
        <dbReference type="Proteomes" id="UP001150904"/>
    </source>
</evidence>
<gene>
    <name evidence="2" type="ORF">N7498_001759</name>
</gene>
<evidence type="ECO:0000259" key="1">
    <source>
        <dbReference type="PROSITE" id="PS50234"/>
    </source>
</evidence>
<organism evidence="2 3">
    <name type="scientific">Penicillium cinerascens</name>
    <dbReference type="NCBI Taxonomy" id="70096"/>
    <lineage>
        <taxon>Eukaryota</taxon>
        <taxon>Fungi</taxon>
        <taxon>Dikarya</taxon>
        <taxon>Ascomycota</taxon>
        <taxon>Pezizomycotina</taxon>
        <taxon>Eurotiomycetes</taxon>
        <taxon>Eurotiomycetidae</taxon>
        <taxon>Eurotiales</taxon>
        <taxon>Aspergillaceae</taxon>
        <taxon>Penicillium</taxon>
    </lineage>
</organism>
<dbReference type="OrthoDB" id="2142598at2759"/>
<dbReference type="InterPro" id="IPR002035">
    <property type="entry name" value="VWF_A"/>
</dbReference>
<dbReference type="Proteomes" id="UP001150904">
    <property type="component" value="Unassembled WGS sequence"/>
</dbReference>
<feature type="domain" description="VWFA" evidence="1">
    <location>
        <begin position="484"/>
        <end position="695"/>
    </location>
</feature>
<dbReference type="SUPFAM" id="SSF53300">
    <property type="entry name" value="vWA-like"/>
    <property type="match status" value="1"/>
</dbReference>
<dbReference type="GeneID" id="83176122"/>
<accession>A0A9W9N8T4</accession>
<comment type="caution">
    <text evidence="2">The sequence shown here is derived from an EMBL/GenBank/DDBJ whole genome shotgun (WGS) entry which is preliminary data.</text>
</comment>
<reference evidence="2" key="1">
    <citation type="submission" date="2022-12" db="EMBL/GenBank/DDBJ databases">
        <authorList>
            <person name="Petersen C."/>
        </authorList>
    </citation>
    <scope>NUCLEOTIDE SEQUENCE</scope>
    <source>
        <strain evidence="2">IBT 15544</strain>
    </source>
</reference>
<dbReference type="RefSeq" id="XP_058311165.1">
    <property type="nucleotide sequence ID" value="XM_058448821.1"/>
</dbReference>
<dbReference type="AlphaFoldDB" id="A0A9W9N8T4"/>
<dbReference type="InterPro" id="IPR036465">
    <property type="entry name" value="vWFA_dom_sf"/>
</dbReference>
<dbReference type="CDD" id="cd00198">
    <property type="entry name" value="vWFA"/>
    <property type="match status" value="1"/>
</dbReference>
<dbReference type="EMBL" id="JAPQKR010000005">
    <property type="protein sequence ID" value="KAJ5215352.1"/>
    <property type="molecule type" value="Genomic_DNA"/>
</dbReference>
<proteinExistence type="predicted"/>
<sequence>MQPSKEKLAAFVAFAPGSDEGAAFMYLEVSIAMPLIARVSYVTDCTLKSANTLSEAVDQYYENPAKFSHNLVKTPEKAKIRPGAPSPAVIMGAALRRPHTNAVIEAGSVRARDEQEMQNMLQSVQLAYRIYNPEIEPDHDADYYCGCAIHQYKRRQMNRLGVQHMWSKAVMYPGEKAYHGCYQMPVFTNNPYSYSVISPYGFGSSFIGIQIPDPHYHAKSVYQTIKLNAALNVKAQASINSKEPNFSIWEIDQLETSMSNMAVAGPSTYGDNKSARTSKISRLKNTLSIKSSEERAVSKLRKRLAYAVELQNAILEEENYRWPGQNERRIVVAYQENIGMVSRTAELRARQPIQYLHLLRAGYFEPIPVNWANLASNPLKFTIDVTAGWRGITPAWRGYEDTAEERLYWVLNHREGVGKVRLKPDMISALSMARARMASAVEPPPAYYSPDDTCYVQHTSKGYSRQVMPAPFRSCDAPEVPTDDTMILLDVSGSMEFDPIRPNYNQYLITEFSRSTQPKNKDVAKAIIRRFADAMANHDNHDHNWQGFKFTTFSTHANYVGVINHWNIDQIWRDINFGGGTRVMTGWQKVKELHFQKHSESATYHPVYGWQSGPQTPILRLLLLLDGEATDMDEFELDILSLAWAHVTIFLIGVDGCPHHHRHANELQRISDVNPHVAFVDAQGNTPERFITHELLKRHLGYELSMSEFEELEQPPSYSVST</sequence>